<sequence>MGSRCFTTVCIIILSVISIISADKTMLSPPGHQSSDPDGLLNANPSYNLRIADILKALAEKNINTVAETFASGLGNLLRKNETLKPFAGYAEEVTKITLEWLAGVIAQRVYNVTRKFHSSEFIGLAMKKEMESLKEITNKAIDDSKETFKKTVIAAIDKKAELLIEEKSEKWKKILGDDVARKISQIHGFDEALADAVKKVLEETGDDLAKEALLMLKSPEKNKAVGGIIDNAYGAALSAVSGTIRAIGNVARASGERAISRASIITKCLVAVHTQLIEDFVELDKEGIPIHIIV</sequence>
<dbReference type="AlphaFoldDB" id="A0AAD4R1E1"/>
<evidence type="ECO:0000256" key="1">
    <source>
        <dbReference type="SAM" id="SignalP"/>
    </source>
</evidence>
<evidence type="ECO:0000313" key="3">
    <source>
        <dbReference type="Proteomes" id="UP001201812"/>
    </source>
</evidence>
<proteinExistence type="predicted"/>
<keyword evidence="3" id="KW-1185">Reference proteome</keyword>
<protein>
    <recommendedName>
        <fullName evidence="4">Secreted protein</fullName>
    </recommendedName>
</protein>
<comment type="caution">
    <text evidence="2">The sequence shown here is derived from an EMBL/GenBank/DDBJ whole genome shotgun (WGS) entry which is preliminary data.</text>
</comment>
<accession>A0AAD4R1E1</accession>
<dbReference type="Proteomes" id="UP001201812">
    <property type="component" value="Unassembled WGS sequence"/>
</dbReference>
<evidence type="ECO:0008006" key="4">
    <source>
        <dbReference type="Google" id="ProtNLM"/>
    </source>
</evidence>
<dbReference type="EMBL" id="JAKKPZ010000085">
    <property type="protein sequence ID" value="KAI1703261.1"/>
    <property type="molecule type" value="Genomic_DNA"/>
</dbReference>
<evidence type="ECO:0000313" key="2">
    <source>
        <dbReference type="EMBL" id="KAI1703261.1"/>
    </source>
</evidence>
<keyword evidence="1" id="KW-0732">Signal</keyword>
<name>A0AAD4R1E1_9BILA</name>
<feature type="chain" id="PRO_5041962550" description="Secreted protein" evidence="1">
    <location>
        <begin position="23"/>
        <end position="295"/>
    </location>
</feature>
<reference evidence="2" key="1">
    <citation type="submission" date="2022-01" db="EMBL/GenBank/DDBJ databases">
        <title>Genome Sequence Resource for Two Populations of Ditylenchus destructor, the Migratory Endoparasitic Phytonematode.</title>
        <authorList>
            <person name="Zhang H."/>
            <person name="Lin R."/>
            <person name="Xie B."/>
        </authorList>
    </citation>
    <scope>NUCLEOTIDE SEQUENCE</scope>
    <source>
        <strain evidence="2">BazhouSP</strain>
    </source>
</reference>
<feature type="signal peptide" evidence="1">
    <location>
        <begin position="1"/>
        <end position="22"/>
    </location>
</feature>
<gene>
    <name evidence="2" type="ORF">DdX_14996</name>
</gene>
<organism evidence="2 3">
    <name type="scientific">Ditylenchus destructor</name>
    <dbReference type="NCBI Taxonomy" id="166010"/>
    <lineage>
        <taxon>Eukaryota</taxon>
        <taxon>Metazoa</taxon>
        <taxon>Ecdysozoa</taxon>
        <taxon>Nematoda</taxon>
        <taxon>Chromadorea</taxon>
        <taxon>Rhabditida</taxon>
        <taxon>Tylenchina</taxon>
        <taxon>Tylenchomorpha</taxon>
        <taxon>Sphaerularioidea</taxon>
        <taxon>Anguinidae</taxon>
        <taxon>Anguininae</taxon>
        <taxon>Ditylenchus</taxon>
    </lineage>
</organism>